<dbReference type="RefSeq" id="XP_011780183.1">
    <property type="nucleotide sequence ID" value="XM_011781881.1"/>
</dbReference>
<accession>D0A8B8</accession>
<protein>
    <submittedName>
        <fullName evidence="1">Uncharacterized protein</fullName>
    </submittedName>
</protein>
<proteinExistence type="predicted"/>
<dbReference type="Proteomes" id="UP000002316">
    <property type="component" value="Chromosome 11"/>
</dbReference>
<dbReference type="GeneID" id="23866175"/>
<dbReference type="KEGG" id="tbg:TbgDal_XI10380"/>
<evidence type="ECO:0000313" key="2">
    <source>
        <dbReference type="Proteomes" id="UP000002316"/>
    </source>
</evidence>
<dbReference type="EMBL" id="FN554974">
    <property type="protein sequence ID" value="CBH17919.1"/>
    <property type="molecule type" value="Genomic_DNA"/>
</dbReference>
<evidence type="ECO:0000313" key="1">
    <source>
        <dbReference type="EMBL" id="CBH17919.1"/>
    </source>
</evidence>
<dbReference type="AlphaFoldDB" id="D0A8B8"/>
<organism evidence="1 2">
    <name type="scientific">Trypanosoma brucei gambiense (strain MHOM/CI/86/DAL972)</name>
    <dbReference type="NCBI Taxonomy" id="679716"/>
    <lineage>
        <taxon>Eukaryota</taxon>
        <taxon>Discoba</taxon>
        <taxon>Euglenozoa</taxon>
        <taxon>Kinetoplastea</taxon>
        <taxon>Metakinetoplastina</taxon>
        <taxon>Trypanosomatida</taxon>
        <taxon>Trypanosomatidae</taxon>
        <taxon>Trypanosoma</taxon>
    </lineage>
</organism>
<gene>
    <name evidence="1" type="ORF">TbgDal_XI10380</name>
</gene>
<sequence>MGCCWASPVATPPCCLQCTQTRSSHYWSCTMCFHLLLVTDKVGQSGGTFFLSLCRGTAAVQSGVSISHSASFSFFFFRNTPLLLPFAGRTLTFMCYYSFSGHKLTNF</sequence>
<reference evidence="2" key="1">
    <citation type="journal article" date="2010" name="PLoS Negl. Trop. Dis.">
        <title>The genome sequence of Trypanosoma brucei gambiense, causative agent of chronic human african trypanosomiasis.</title>
        <authorList>
            <person name="Jackson A.P."/>
            <person name="Sanders M."/>
            <person name="Berry A."/>
            <person name="McQuillan J."/>
            <person name="Aslett M.A."/>
            <person name="Quail M.A."/>
            <person name="Chukualim B."/>
            <person name="Capewell P."/>
            <person name="MacLeod A."/>
            <person name="Melville S.E."/>
            <person name="Gibson W."/>
            <person name="Barry J.D."/>
            <person name="Berriman M."/>
            <person name="Hertz-Fowler C."/>
        </authorList>
    </citation>
    <scope>NUCLEOTIDE SEQUENCE [LARGE SCALE GENOMIC DNA]</scope>
    <source>
        <strain evidence="2">MHOM/CI/86/DAL972</strain>
    </source>
</reference>
<name>D0A8B8_TRYB9</name>